<organism evidence="2 3">
    <name type="scientific">Steinernema carpocapsae</name>
    <name type="common">Entomopathogenic nematode</name>
    <dbReference type="NCBI Taxonomy" id="34508"/>
    <lineage>
        <taxon>Eukaryota</taxon>
        <taxon>Metazoa</taxon>
        <taxon>Ecdysozoa</taxon>
        <taxon>Nematoda</taxon>
        <taxon>Chromadorea</taxon>
        <taxon>Rhabditida</taxon>
        <taxon>Tylenchina</taxon>
        <taxon>Panagrolaimomorpha</taxon>
        <taxon>Strongyloidoidea</taxon>
        <taxon>Steinernematidae</taxon>
        <taxon>Steinernema</taxon>
    </lineage>
</organism>
<comment type="caution">
    <text evidence="2">The sequence shown here is derived from an EMBL/GenBank/DDBJ whole genome shotgun (WGS) entry which is preliminary data.</text>
</comment>
<keyword evidence="3" id="KW-1185">Reference proteome</keyword>
<evidence type="ECO:0000313" key="3">
    <source>
        <dbReference type="Proteomes" id="UP000298663"/>
    </source>
</evidence>
<evidence type="ECO:0000256" key="1">
    <source>
        <dbReference type="SAM" id="MobiDB-lite"/>
    </source>
</evidence>
<dbReference type="EMBL" id="AZBU02000011">
    <property type="protein sequence ID" value="TKR61105.1"/>
    <property type="molecule type" value="Genomic_DNA"/>
</dbReference>
<reference evidence="2 3" key="1">
    <citation type="journal article" date="2015" name="Genome Biol.">
        <title>Comparative genomics of Steinernema reveals deeply conserved gene regulatory networks.</title>
        <authorList>
            <person name="Dillman A.R."/>
            <person name="Macchietto M."/>
            <person name="Porter C.F."/>
            <person name="Rogers A."/>
            <person name="Williams B."/>
            <person name="Antoshechkin I."/>
            <person name="Lee M.M."/>
            <person name="Goodwin Z."/>
            <person name="Lu X."/>
            <person name="Lewis E.E."/>
            <person name="Goodrich-Blair H."/>
            <person name="Stock S.P."/>
            <person name="Adams B.J."/>
            <person name="Sternberg P.W."/>
            <person name="Mortazavi A."/>
        </authorList>
    </citation>
    <scope>NUCLEOTIDE SEQUENCE [LARGE SCALE GENOMIC DNA]</scope>
    <source>
        <strain evidence="2 3">ALL</strain>
    </source>
</reference>
<reference evidence="2 3" key="2">
    <citation type="journal article" date="2019" name="G3 (Bethesda)">
        <title>Hybrid Assembly of the Genome of the Entomopathogenic Nematode Steinernema carpocapsae Identifies the X-Chromosome.</title>
        <authorList>
            <person name="Serra L."/>
            <person name="Macchietto M."/>
            <person name="Macias-Munoz A."/>
            <person name="McGill C.J."/>
            <person name="Rodriguez I.M."/>
            <person name="Rodriguez B."/>
            <person name="Murad R."/>
            <person name="Mortazavi A."/>
        </authorList>
    </citation>
    <scope>NUCLEOTIDE SEQUENCE [LARGE SCALE GENOMIC DNA]</scope>
    <source>
        <strain evidence="2 3">ALL</strain>
    </source>
</reference>
<feature type="region of interest" description="Disordered" evidence="1">
    <location>
        <begin position="1"/>
        <end position="47"/>
    </location>
</feature>
<feature type="compositionally biased region" description="Basic and acidic residues" evidence="1">
    <location>
        <begin position="1"/>
        <end position="37"/>
    </location>
</feature>
<proteinExistence type="predicted"/>
<evidence type="ECO:0000313" key="2">
    <source>
        <dbReference type="EMBL" id="TKR61105.1"/>
    </source>
</evidence>
<gene>
    <name evidence="2" type="ORF">L596_028259</name>
</gene>
<sequence length="72" mass="8407">MISLKSEPRPKEQSGAEAEHPLRVERSLQRRRREMDSRVPAPCARRHCSTRPTNSTILQLYCLLNLHKIPLF</sequence>
<name>A0A4V5ZXU7_STECR</name>
<dbReference type="Proteomes" id="UP000298663">
    <property type="component" value="Unassembled WGS sequence"/>
</dbReference>
<protein>
    <submittedName>
        <fullName evidence="2">Uncharacterized protein</fullName>
    </submittedName>
</protein>
<accession>A0A4V5ZXU7</accession>
<dbReference type="AlphaFoldDB" id="A0A4V5ZXU7"/>